<gene>
    <name evidence="3" type="ORF">M0R45_020382</name>
</gene>
<dbReference type="SMART" id="SM00443">
    <property type="entry name" value="G_patch"/>
    <property type="match status" value="1"/>
</dbReference>
<dbReference type="InterPro" id="IPR000467">
    <property type="entry name" value="G_patch_dom"/>
</dbReference>
<reference evidence="3 4" key="1">
    <citation type="journal article" date="2023" name="G3 (Bethesda)">
        <title>A chromosome-length genome assembly and annotation of blackberry (Rubus argutus, cv. 'Hillquist').</title>
        <authorList>
            <person name="Bruna T."/>
            <person name="Aryal R."/>
            <person name="Dudchenko O."/>
            <person name="Sargent D.J."/>
            <person name="Mead D."/>
            <person name="Buti M."/>
            <person name="Cavallini A."/>
            <person name="Hytonen T."/>
            <person name="Andres J."/>
            <person name="Pham M."/>
            <person name="Weisz D."/>
            <person name="Mascagni F."/>
            <person name="Usai G."/>
            <person name="Natali L."/>
            <person name="Bassil N."/>
            <person name="Fernandez G.E."/>
            <person name="Lomsadze A."/>
            <person name="Armour M."/>
            <person name="Olukolu B."/>
            <person name="Poorten T."/>
            <person name="Britton C."/>
            <person name="Davik J."/>
            <person name="Ashrafi H."/>
            <person name="Aiden E.L."/>
            <person name="Borodovsky M."/>
            <person name="Worthington M."/>
        </authorList>
    </citation>
    <scope>NUCLEOTIDE SEQUENCE [LARGE SCALE GENOMIC DNA]</scope>
    <source>
        <strain evidence="3">PI 553951</strain>
    </source>
</reference>
<organism evidence="3 4">
    <name type="scientific">Rubus argutus</name>
    <name type="common">Southern blackberry</name>
    <dbReference type="NCBI Taxonomy" id="59490"/>
    <lineage>
        <taxon>Eukaryota</taxon>
        <taxon>Viridiplantae</taxon>
        <taxon>Streptophyta</taxon>
        <taxon>Embryophyta</taxon>
        <taxon>Tracheophyta</taxon>
        <taxon>Spermatophyta</taxon>
        <taxon>Magnoliopsida</taxon>
        <taxon>eudicotyledons</taxon>
        <taxon>Gunneridae</taxon>
        <taxon>Pentapetalae</taxon>
        <taxon>rosids</taxon>
        <taxon>fabids</taxon>
        <taxon>Rosales</taxon>
        <taxon>Rosaceae</taxon>
        <taxon>Rosoideae</taxon>
        <taxon>Rosoideae incertae sedis</taxon>
        <taxon>Rubus</taxon>
    </lineage>
</organism>
<evidence type="ECO:0000313" key="3">
    <source>
        <dbReference type="EMBL" id="KAK9933178.1"/>
    </source>
</evidence>
<dbReference type="PROSITE" id="PS50174">
    <property type="entry name" value="G_PATCH"/>
    <property type="match status" value="1"/>
</dbReference>
<dbReference type="GO" id="GO:0003676">
    <property type="term" value="F:nucleic acid binding"/>
    <property type="evidence" value="ECO:0007669"/>
    <property type="project" value="InterPro"/>
</dbReference>
<feature type="region of interest" description="Disordered" evidence="1">
    <location>
        <begin position="37"/>
        <end position="86"/>
    </location>
</feature>
<evidence type="ECO:0000259" key="2">
    <source>
        <dbReference type="PROSITE" id="PS50174"/>
    </source>
</evidence>
<dbReference type="Pfam" id="PF01585">
    <property type="entry name" value="G-patch"/>
    <property type="match status" value="1"/>
</dbReference>
<dbReference type="InterPro" id="IPR045211">
    <property type="entry name" value="TFP11/STIP/Ntr1"/>
</dbReference>
<dbReference type="AlphaFoldDB" id="A0AAW1XBE6"/>
<protein>
    <recommendedName>
        <fullName evidence="2">G-patch domain-containing protein</fullName>
    </recommendedName>
</protein>
<dbReference type="EMBL" id="JBEDUW010000004">
    <property type="protein sequence ID" value="KAK9933178.1"/>
    <property type="molecule type" value="Genomic_DNA"/>
</dbReference>
<dbReference type="PANTHER" id="PTHR23329:SF1">
    <property type="entry name" value="TUFTELIN-INTERACTING PROTEIN 11"/>
    <property type="match status" value="1"/>
</dbReference>
<proteinExistence type="predicted"/>
<feature type="region of interest" description="Disordered" evidence="1">
    <location>
        <begin position="1"/>
        <end position="23"/>
    </location>
</feature>
<keyword evidence="4" id="KW-1185">Reference proteome</keyword>
<evidence type="ECO:0000313" key="4">
    <source>
        <dbReference type="Proteomes" id="UP001457282"/>
    </source>
</evidence>
<evidence type="ECO:0000256" key="1">
    <source>
        <dbReference type="SAM" id="MobiDB-lite"/>
    </source>
</evidence>
<dbReference type="GO" id="GO:0000390">
    <property type="term" value="P:spliceosomal complex disassembly"/>
    <property type="evidence" value="ECO:0007669"/>
    <property type="project" value="InterPro"/>
</dbReference>
<dbReference type="GO" id="GO:0071008">
    <property type="term" value="C:U2-type post-mRNA release spliceosomal complex"/>
    <property type="evidence" value="ECO:0007669"/>
    <property type="project" value="TreeGrafter"/>
</dbReference>
<feature type="domain" description="G-patch" evidence="2">
    <location>
        <begin position="96"/>
        <end position="141"/>
    </location>
</feature>
<name>A0AAW1XBE6_RUBAR</name>
<accession>A0AAW1XBE6</accession>
<dbReference type="Proteomes" id="UP001457282">
    <property type="component" value="Unassembled WGS sequence"/>
</dbReference>
<dbReference type="PANTHER" id="PTHR23329">
    <property type="entry name" value="TUFTELIN-INTERACTING PROTEIN 11-RELATED"/>
    <property type="match status" value="1"/>
</dbReference>
<sequence length="250" mass="27273">MDSSCDDIVCPSRKRKGNRRRVVETSDGNLRILALISDDADDGDNGGSRKRLRRDDRSDAVVPSPKPVRPVSASGGGAVKPNNRGDVNLGAFEKHTKGIGMKLLVKMGYNGGGLGKNERGILSPIEAKSRPKNMGIGFDFLAERRRPTSFVKAKVAPKTETTKKPSLSTTISSPSEKEIKVIKLKKQQDLMEEHKPNEQSRLSGMEKKRSKGVDLLEKAMADMKRPLGGILADFENLSLSDTSSRCILAM</sequence>
<comment type="caution">
    <text evidence="3">The sequence shown here is derived from an EMBL/GenBank/DDBJ whole genome shotgun (WGS) entry which is preliminary data.</text>
</comment>